<evidence type="ECO:0000313" key="8">
    <source>
        <dbReference type="Proteomes" id="UP000479691"/>
    </source>
</evidence>
<keyword evidence="2" id="KW-0472">Membrane</keyword>
<evidence type="ECO:0000313" key="9">
    <source>
        <dbReference type="Proteomes" id="UP000483672"/>
    </source>
</evidence>
<reference evidence="7 8" key="1">
    <citation type="submission" date="2019-06" db="EMBL/GenBank/DDBJ databases">
        <authorList>
            <person name="Palmer J.M."/>
        </authorList>
    </citation>
    <scope>NUCLEOTIDE SEQUENCE [LARGE SCALE GENOMIC DNA]</scope>
    <source>
        <strain evidence="5 7">TWF106</strain>
        <strain evidence="4 9">TWF191</strain>
        <strain evidence="6">TWF679</strain>
        <strain evidence="3 8">TWF788</strain>
    </source>
</reference>
<dbReference type="EMBL" id="JAABOE010000100">
    <property type="protein sequence ID" value="KAF3166258.1"/>
    <property type="molecule type" value="Genomic_DNA"/>
</dbReference>
<name>A0A6G1MMD9_ORBOL</name>
<evidence type="ECO:0000313" key="7">
    <source>
        <dbReference type="Proteomes" id="UP000472727"/>
    </source>
</evidence>
<dbReference type="Proteomes" id="UP000483672">
    <property type="component" value="Unassembled WGS sequence"/>
</dbReference>
<evidence type="ECO:0000313" key="4">
    <source>
        <dbReference type="EMBL" id="KAF3205574.1"/>
    </source>
</evidence>
<comment type="caution">
    <text evidence="3">The sequence shown here is derived from an EMBL/GenBank/DDBJ whole genome shotgun (WGS) entry which is preliminary data.</text>
</comment>
<sequence length="202" mass="22980">MILRPRNTDTGFNPSPTQPGYPSPAIPSPSETTGNEANRVAHVTSAVIGCILGAALAGAIFALGLALYRFRRRQKLRRRLLERITVQIESEHVSDDTPLDDETRQRLVAERFHVVAERYWRQQRRLYARNGRRPTRRRDDLRDMAGDLYRNQTSGVNTNSGATSETRELREPESVYLRFGGTNYMPIYSFLGSGRDREREGG</sequence>
<protein>
    <submittedName>
        <fullName evidence="3">Uncharacterized protein</fullName>
    </submittedName>
</protein>
<dbReference type="Proteomes" id="UP000614610">
    <property type="component" value="Unassembled WGS sequence"/>
</dbReference>
<dbReference type="OrthoDB" id="5375283at2759"/>
<evidence type="ECO:0000313" key="5">
    <source>
        <dbReference type="EMBL" id="KAF3214209.1"/>
    </source>
</evidence>
<evidence type="ECO:0000256" key="2">
    <source>
        <dbReference type="SAM" id="Phobius"/>
    </source>
</evidence>
<keyword evidence="2" id="KW-1133">Transmembrane helix</keyword>
<feature type="transmembrane region" description="Helical" evidence="2">
    <location>
        <begin position="46"/>
        <end position="68"/>
    </location>
</feature>
<feature type="region of interest" description="Disordered" evidence="1">
    <location>
        <begin position="150"/>
        <end position="169"/>
    </location>
</feature>
<feature type="compositionally biased region" description="Polar residues" evidence="1">
    <location>
        <begin position="150"/>
        <end position="164"/>
    </location>
</feature>
<keyword evidence="2" id="KW-0812">Transmembrane</keyword>
<dbReference type="EMBL" id="WIWT01000008">
    <property type="protein sequence ID" value="KAF3219865.1"/>
    <property type="molecule type" value="Genomic_DNA"/>
</dbReference>
<feature type="region of interest" description="Disordered" evidence="1">
    <location>
        <begin position="1"/>
        <end position="35"/>
    </location>
</feature>
<dbReference type="AlphaFoldDB" id="A0A6G1MMD9"/>
<accession>A0A6G1MMD9</accession>
<gene>
    <name evidence="5" type="ORF">TWF106_009268</name>
    <name evidence="4" type="ORF">TWF191_001828</name>
    <name evidence="6" type="ORF">TWF679_010321</name>
    <name evidence="3" type="ORF">TWF788_000512</name>
</gene>
<evidence type="ECO:0000313" key="6">
    <source>
        <dbReference type="EMBL" id="KAF3219865.1"/>
    </source>
</evidence>
<evidence type="ECO:0000313" key="3">
    <source>
        <dbReference type="EMBL" id="KAF3166258.1"/>
    </source>
</evidence>
<dbReference type="Proteomes" id="UP000479691">
    <property type="component" value="Unassembled WGS sequence"/>
</dbReference>
<proteinExistence type="predicted"/>
<dbReference type="EMBL" id="WIPF01000132">
    <property type="protein sequence ID" value="KAF3205574.1"/>
    <property type="molecule type" value="Genomic_DNA"/>
</dbReference>
<dbReference type="EMBL" id="WIWS01000060">
    <property type="protein sequence ID" value="KAF3214209.1"/>
    <property type="molecule type" value="Genomic_DNA"/>
</dbReference>
<feature type="compositionally biased region" description="Pro residues" evidence="1">
    <location>
        <begin position="16"/>
        <end position="27"/>
    </location>
</feature>
<evidence type="ECO:0000256" key="1">
    <source>
        <dbReference type="SAM" id="MobiDB-lite"/>
    </source>
</evidence>
<dbReference type="Proteomes" id="UP000472727">
    <property type="component" value="Unassembled WGS sequence"/>
</dbReference>
<organism evidence="3 8">
    <name type="scientific">Orbilia oligospora</name>
    <name type="common">Nematode-trapping fungus</name>
    <name type="synonym">Arthrobotrys oligospora</name>
    <dbReference type="NCBI Taxonomy" id="2813651"/>
    <lineage>
        <taxon>Eukaryota</taxon>
        <taxon>Fungi</taxon>
        <taxon>Dikarya</taxon>
        <taxon>Ascomycota</taxon>
        <taxon>Pezizomycotina</taxon>
        <taxon>Orbiliomycetes</taxon>
        <taxon>Orbiliales</taxon>
        <taxon>Orbiliaceae</taxon>
        <taxon>Orbilia</taxon>
    </lineage>
</organism>